<reference evidence="2" key="4">
    <citation type="submission" date="2019-03" db="UniProtKB">
        <authorList>
            <consortium name="EnsemblPlants"/>
        </authorList>
    </citation>
    <scope>IDENTIFICATION</scope>
</reference>
<proteinExistence type="predicted"/>
<evidence type="ECO:0008006" key="4">
    <source>
        <dbReference type="Google" id="ProtNLM"/>
    </source>
</evidence>
<reference evidence="3" key="1">
    <citation type="journal article" date="2014" name="Science">
        <title>Ancient hybridizations among the ancestral genomes of bread wheat.</title>
        <authorList>
            <consortium name="International Wheat Genome Sequencing Consortium,"/>
            <person name="Marcussen T."/>
            <person name="Sandve S.R."/>
            <person name="Heier L."/>
            <person name="Spannagl M."/>
            <person name="Pfeifer M."/>
            <person name="Jakobsen K.S."/>
            <person name="Wulff B.B."/>
            <person name="Steuernagel B."/>
            <person name="Mayer K.F."/>
            <person name="Olsen O.A."/>
        </authorList>
    </citation>
    <scope>NUCLEOTIDE SEQUENCE [LARGE SCALE GENOMIC DNA]</scope>
    <source>
        <strain evidence="3">cv. AL8/78</strain>
    </source>
</reference>
<protein>
    <recommendedName>
        <fullName evidence="4">Secreted protein</fullName>
    </recommendedName>
</protein>
<keyword evidence="3" id="KW-1185">Reference proteome</keyword>
<evidence type="ECO:0000313" key="3">
    <source>
        <dbReference type="Proteomes" id="UP000015105"/>
    </source>
</evidence>
<reference evidence="3" key="2">
    <citation type="journal article" date="2017" name="Nat. Plants">
        <title>The Aegilops tauschii genome reveals multiple impacts of transposons.</title>
        <authorList>
            <person name="Zhao G."/>
            <person name="Zou C."/>
            <person name="Li K."/>
            <person name="Wang K."/>
            <person name="Li T."/>
            <person name="Gao L."/>
            <person name="Zhang X."/>
            <person name="Wang H."/>
            <person name="Yang Z."/>
            <person name="Liu X."/>
            <person name="Jiang W."/>
            <person name="Mao L."/>
            <person name="Kong X."/>
            <person name="Jiao Y."/>
            <person name="Jia J."/>
        </authorList>
    </citation>
    <scope>NUCLEOTIDE SEQUENCE [LARGE SCALE GENOMIC DNA]</scope>
    <source>
        <strain evidence="3">cv. AL8/78</strain>
    </source>
</reference>
<dbReference type="AlphaFoldDB" id="A0A453R714"/>
<dbReference type="EnsemblPlants" id="AET7Gv20490700.8">
    <property type="protein sequence ID" value="AET7Gv20490700.8"/>
    <property type="gene ID" value="AET7Gv20490700"/>
</dbReference>
<accession>A0A453R714</accession>
<name>A0A453R714_AEGTS</name>
<evidence type="ECO:0000256" key="1">
    <source>
        <dbReference type="SAM" id="SignalP"/>
    </source>
</evidence>
<reference evidence="2" key="5">
    <citation type="journal article" date="2021" name="G3 (Bethesda)">
        <title>Aegilops tauschii genome assembly Aet v5.0 features greater sequence contiguity and improved annotation.</title>
        <authorList>
            <person name="Wang L."/>
            <person name="Zhu T."/>
            <person name="Rodriguez J.C."/>
            <person name="Deal K.R."/>
            <person name="Dubcovsky J."/>
            <person name="McGuire P.E."/>
            <person name="Lux T."/>
            <person name="Spannagl M."/>
            <person name="Mayer K.F.X."/>
            <person name="Baldrich P."/>
            <person name="Meyers B.C."/>
            <person name="Huo N."/>
            <person name="Gu Y.Q."/>
            <person name="Zhou H."/>
            <person name="Devos K.M."/>
            <person name="Bennetzen J.L."/>
            <person name="Unver T."/>
            <person name="Budak H."/>
            <person name="Gulick P.J."/>
            <person name="Galiba G."/>
            <person name="Kalapos B."/>
            <person name="Nelson D.R."/>
            <person name="Li P."/>
            <person name="You F.M."/>
            <person name="Luo M.C."/>
            <person name="Dvorak J."/>
        </authorList>
    </citation>
    <scope>NUCLEOTIDE SEQUENCE [LARGE SCALE GENOMIC DNA]</scope>
    <source>
        <strain evidence="2">cv. AL8/78</strain>
    </source>
</reference>
<feature type="chain" id="PRO_5042372826" description="Secreted protein" evidence="1">
    <location>
        <begin position="23"/>
        <end position="83"/>
    </location>
</feature>
<dbReference type="Gramene" id="AET7Gv20490700.10">
    <property type="protein sequence ID" value="AET7Gv20490700.10"/>
    <property type="gene ID" value="AET7Gv20490700"/>
</dbReference>
<dbReference type="Proteomes" id="UP000015105">
    <property type="component" value="Chromosome 7D"/>
</dbReference>
<dbReference type="Gramene" id="AET7Gv20490700.8">
    <property type="protein sequence ID" value="AET7Gv20490700.8"/>
    <property type="gene ID" value="AET7Gv20490700"/>
</dbReference>
<organism evidence="2 3">
    <name type="scientific">Aegilops tauschii subsp. strangulata</name>
    <name type="common">Goatgrass</name>
    <dbReference type="NCBI Taxonomy" id="200361"/>
    <lineage>
        <taxon>Eukaryota</taxon>
        <taxon>Viridiplantae</taxon>
        <taxon>Streptophyta</taxon>
        <taxon>Embryophyta</taxon>
        <taxon>Tracheophyta</taxon>
        <taxon>Spermatophyta</taxon>
        <taxon>Magnoliopsida</taxon>
        <taxon>Liliopsida</taxon>
        <taxon>Poales</taxon>
        <taxon>Poaceae</taxon>
        <taxon>BOP clade</taxon>
        <taxon>Pooideae</taxon>
        <taxon>Triticodae</taxon>
        <taxon>Triticeae</taxon>
        <taxon>Triticinae</taxon>
        <taxon>Aegilops</taxon>
    </lineage>
</organism>
<dbReference type="EnsemblPlants" id="AET7Gv20490700.10">
    <property type="protein sequence ID" value="AET7Gv20490700.10"/>
    <property type="gene ID" value="AET7Gv20490700"/>
</dbReference>
<evidence type="ECO:0000313" key="2">
    <source>
        <dbReference type="EnsemblPlants" id="AET7Gv20490700.8"/>
    </source>
</evidence>
<sequence length="83" mass="9573">MMCINNWFIVARSLFLVSNFLGETSVIFGLHMRCAIRPPGPLDVSRLQSLTVLCKTPCFYLCFACDHTLVWFCINHQCEHYIS</sequence>
<reference evidence="2" key="3">
    <citation type="journal article" date="2017" name="Nature">
        <title>Genome sequence of the progenitor of the wheat D genome Aegilops tauschii.</title>
        <authorList>
            <person name="Luo M.C."/>
            <person name="Gu Y.Q."/>
            <person name="Puiu D."/>
            <person name="Wang H."/>
            <person name="Twardziok S.O."/>
            <person name="Deal K.R."/>
            <person name="Huo N."/>
            <person name="Zhu T."/>
            <person name="Wang L."/>
            <person name="Wang Y."/>
            <person name="McGuire P.E."/>
            <person name="Liu S."/>
            <person name="Long H."/>
            <person name="Ramasamy R.K."/>
            <person name="Rodriguez J.C."/>
            <person name="Van S.L."/>
            <person name="Yuan L."/>
            <person name="Wang Z."/>
            <person name="Xia Z."/>
            <person name="Xiao L."/>
            <person name="Anderson O.D."/>
            <person name="Ouyang S."/>
            <person name="Liang Y."/>
            <person name="Zimin A.V."/>
            <person name="Pertea G."/>
            <person name="Qi P."/>
            <person name="Bennetzen J.L."/>
            <person name="Dai X."/>
            <person name="Dawson M.W."/>
            <person name="Muller H.G."/>
            <person name="Kugler K."/>
            <person name="Rivarola-Duarte L."/>
            <person name="Spannagl M."/>
            <person name="Mayer K.F.X."/>
            <person name="Lu F.H."/>
            <person name="Bevan M.W."/>
            <person name="Leroy P."/>
            <person name="Li P."/>
            <person name="You F.M."/>
            <person name="Sun Q."/>
            <person name="Liu Z."/>
            <person name="Lyons E."/>
            <person name="Wicker T."/>
            <person name="Salzberg S.L."/>
            <person name="Devos K.M."/>
            <person name="Dvorak J."/>
        </authorList>
    </citation>
    <scope>NUCLEOTIDE SEQUENCE [LARGE SCALE GENOMIC DNA]</scope>
    <source>
        <strain evidence="2">cv. AL8/78</strain>
    </source>
</reference>
<feature type="signal peptide" evidence="1">
    <location>
        <begin position="1"/>
        <end position="22"/>
    </location>
</feature>
<keyword evidence="1" id="KW-0732">Signal</keyword>